<dbReference type="InterPro" id="IPR002347">
    <property type="entry name" value="SDR_fam"/>
</dbReference>
<comment type="caution">
    <text evidence="4">The sequence shown here is derived from an EMBL/GenBank/DDBJ whole genome shotgun (WGS) entry which is preliminary data.</text>
</comment>
<name>A0A427YFF8_9TREE</name>
<dbReference type="InterPro" id="IPR036291">
    <property type="entry name" value="NAD(P)-bd_dom_sf"/>
</dbReference>
<dbReference type="AlphaFoldDB" id="A0A427YFF8"/>
<feature type="compositionally biased region" description="Basic and acidic residues" evidence="3">
    <location>
        <begin position="41"/>
        <end position="55"/>
    </location>
</feature>
<dbReference type="PRINTS" id="PR00080">
    <property type="entry name" value="SDRFAMILY"/>
</dbReference>
<evidence type="ECO:0000313" key="5">
    <source>
        <dbReference type="Proteomes" id="UP000279259"/>
    </source>
</evidence>
<dbReference type="Gene3D" id="3.40.50.720">
    <property type="entry name" value="NAD(P)-binding Rossmann-like Domain"/>
    <property type="match status" value="1"/>
</dbReference>
<dbReference type="Proteomes" id="UP000279259">
    <property type="component" value="Unassembled WGS sequence"/>
</dbReference>
<keyword evidence="2" id="KW-0560">Oxidoreductase</keyword>
<reference evidence="4 5" key="1">
    <citation type="submission" date="2018-11" db="EMBL/GenBank/DDBJ databases">
        <title>Genome sequence of Saitozyma podzolica DSM 27192.</title>
        <authorList>
            <person name="Aliyu H."/>
            <person name="Gorte O."/>
            <person name="Ochsenreither K."/>
        </authorList>
    </citation>
    <scope>NUCLEOTIDE SEQUENCE [LARGE SCALE GENOMIC DNA]</scope>
    <source>
        <strain evidence="4 5">DSM 27192</strain>
    </source>
</reference>
<evidence type="ECO:0000313" key="4">
    <source>
        <dbReference type="EMBL" id="RSH89763.1"/>
    </source>
</evidence>
<feature type="region of interest" description="Disordered" evidence="3">
    <location>
        <begin position="32"/>
        <end position="55"/>
    </location>
</feature>
<proteinExistence type="inferred from homology"/>
<gene>
    <name evidence="4" type="ORF">EHS25_001749</name>
</gene>
<sequence length="224" mass="23621">MAERAKIAVVIGECSGIGRAAAVASIPLDGPLCSPQATGRPRRDGGRHAAGDKAQDFGPVRRSVQVCTMLGNSLRPSGALTSITGRLDMLFNNAGMPSPKVPLEDPSCLEAFQHRVMGINVTAGGLIINNASVSAHAPRLLSAPYMMSKHAIWGLTKTIALDYRQPSPALLAPSWTLPKGVLQVNGSIMTEPAIDAIYAGQVMVYMASLPPEVNILNQRQAFLA</sequence>
<dbReference type="STRING" id="1890683.A0A427YFF8"/>
<dbReference type="GO" id="GO:0016491">
    <property type="term" value="F:oxidoreductase activity"/>
    <property type="evidence" value="ECO:0007669"/>
    <property type="project" value="UniProtKB-KW"/>
</dbReference>
<evidence type="ECO:0000256" key="1">
    <source>
        <dbReference type="ARBA" id="ARBA00006484"/>
    </source>
</evidence>
<dbReference type="CDD" id="cd05233">
    <property type="entry name" value="SDR_c"/>
    <property type="match status" value="1"/>
</dbReference>
<dbReference type="PANTHER" id="PTHR43180">
    <property type="entry name" value="3-OXOACYL-(ACYL-CARRIER-PROTEIN) REDUCTASE (AFU_ORTHOLOGUE AFUA_6G11210)"/>
    <property type="match status" value="1"/>
</dbReference>
<comment type="similarity">
    <text evidence="1">Belongs to the short-chain dehydrogenases/reductases (SDR) family.</text>
</comment>
<keyword evidence="5" id="KW-1185">Reference proteome</keyword>
<dbReference type="EMBL" id="RSCD01000012">
    <property type="protein sequence ID" value="RSH89763.1"/>
    <property type="molecule type" value="Genomic_DNA"/>
</dbReference>
<accession>A0A427YFF8</accession>
<dbReference type="OrthoDB" id="1933717at2759"/>
<protein>
    <submittedName>
        <fullName evidence="4">Uncharacterized protein</fullName>
    </submittedName>
</protein>
<evidence type="ECO:0000256" key="3">
    <source>
        <dbReference type="SAM" id="MobiDB-lite"/>
    </source>
</evidence>
<organism evidence="4 5">
    <name type="scientific">Saitozyma podzolica</name>
    <dbReference type="NCBI Taxonomy" id="1890683"/>
    <lineage>
        <taxon>Eukaryota</taxon>
        <taxon>Fungi</taxon>
        <taxon>Dikarya</taxon>
        <taxon>Basidiomycota</taxon>
        <taxon>Agaricomycotina</taxon>
        <taxon>Tremellomycetes</taxon>
        <taxon>Tremellales</taxon>
        <taxon>Trimorphomycetaceae</taxon>
        <taxon>Saitozyma</taxon>
    </lineage>
</organism>
<dbReference type="PANTHER" id="PTHR43180:SF66">
    <property type="entry name" value="SHORT-CHAIN DEHYDROGENASE_REDUCTASE FAMILY PROTEIN"/>
    <property type="match status" value="1"/>
</dbReference>
<dbReference type="PRINTS" id="PR00081">
    <property type="entry name" value="GDHRDH"/>
</dbReference>
<dbReference type="SUPFAM" id="SSF51735">
    <property type="entry name" value="NAD(P)-binding Rossmann-fold domains"/>
    <property type="match status" value="1"/>
</dbReference>
<evidence type="ECO:0000256" key="2">
    <source>
        <dbReference type="ARBA" id="ARBA00023002"/>
    </source>
</evidence>